<dbReference type="InterPro" id="IPR055170">
    <property type="entry name" value="GFO_IDH_MocA-like_dom"/>
</dbReference>
<feature type="domain" description="GFO/IDH/MocA-like oxidoreductase" evidence="2">
    <location>
        <begin position="127"/>
        <end position="249"/>
    </location>
</feature>
<dbReference type="RefSeq" id="WP_111524946.1">
    <property type="nucleotide sequence ID" value="NZ_CP032364.1"/>
</dbReference>
<gene>
    <name evidence="3" type="ORF">D4A81_10300</name>
</gene>
<dbReference type="Gene3D" id="3.30.360.10">
    <property type="entry name" value="Dihydrodipicolinate Reductase, domain 2"/>
    <property type="match status" value="1"/>
</dbReference>
<reference evidence="3 4" key="1">
    <citation type="submission" date="2018-09" db="EMBL/GenBank/DDBJ databases">
        <title>Genome sequencing of Lachnoanaerobaculum umeaense DSM 23576.</title>
        <authorList>
            <person name="Kook J.-K."/>
            <person name="Park S.-N."/>
            <person name="Lim Y.K."/>
        </authorList>
    </citation>
    <scope>NUCLEOTIDE SEQUENCE [LARGE SCALE GENOMIC DNA]</scope>
    <source>
        <strain evidence="4">DSM 23576 \ CCUG 58757</strain>
    </source>
</reference>
<organism evidence="3 4">
    <name type="scientific">Lachnoanaerobaculum umeaense</name>
    <dbReference type="NCBI Taxonomy" id="617123"/>
    <lineage>
        <taxon>Bacteria</taxon>
        <taxon>Bacillati</taxon>
        <taxon>Bacillota</taxon>
        <taxon>Clostridia</taxon>
        <taxon>Lachnospirales</taxon>
        <taxon>Lachnospiraceae</taxon>
        <taxon>Lachnoanaerobaculum</taxon>
    </lineage>
</organism>
<dbReference type="Pfam" id="PF01408">
    <property type="entry name" value="GFO_IDH_MocA"/>
    <property type="match status" value="1"/>
</dbReference>
<evidence type="ECO:0000313" key="4">
    <source>
        <dbReference type="Proteomes" id="UP000265562"/>
    </source>
</evidence>
<dbReference type="SUPFAM" id="SSF51735">
    <property type="entry name" value="NAD(P)-binding Rossmann-fold domains"/>
    <property type="match status" value="1"/>
</dbReference>
<dbReference type="KEGG" id="lua:D4A81_10300"/>
<protein>
    <submittedName>
        <fullName evidence="3">Gfo/Idh/MocA family oxidoreductase</fullName>
    </submittedName>
</protein>
<dbReference type="InterPro" id="IPR000683">
    <property type="entry name" value="Gfo/Idh/MocA-like_OxRdtase_N"/>
</dbReference>
<dbReference type="InterPro" id="IPR036291">
    <property type="entry name" value="NAD(P)-bd_dom_sf"/>
</dbReference>
<name>A0A385Q1M4_9FIRM</name>
<dbReference type="Proteomes" id="UP000265562">
    <property type="component" value="Chromosome"/>
</dbReference>
<dbReference type="AlphaFoldDB" id="A0A385Q1M4"/>
<feature type="domain" description="Gfo/Idh/MocA-like oxidoreductase N-terminal" evidence="1">
    <location>
        <begin position="2"/>
        <end position="117"/>
    </location>
</feature>
<dbReference type="PANTHER" id="PTHR43708:SF8">
    <property type="entry name" value="OXIDOREDUCTASE"/>
    <property type="match status" value="1"/>
</dbReference>
<dbReference type="GO" id="GO:0000166">
    <property type="term" value="F:nucleotide binding"/>
    <property type="evidence" value="ECO:0007669"/>
    <property type="project" value="InterPro"/>
</dbReference>
<evidence type="ECO:0000313" key="3">
    <source>
        <dbReference type="EMBL" id="AYB00289.1"/>
    </source>
</evidence>
<accession>A0A385Q1M4</accession>
<evidence type="ECO:0000259" key="1">
    <source>
        <dbReference type="Pfam" id="PF01408"/>
    </source>
</evidence>
<dbReference type="SUPFAM" id="SSF55347">
    <property type="entry name" value="Glyceraldehyde-3-phosphate dehydrogenase-like, C-terminal domain"/>
    <property type="match status" value="1"/>
</dbReference>
<dbReference type="PANTHER" id="PTHR43708">
    <property type="entry name" value="CONSERVED EXPRESSED OXIDOREDUCTASE (EUROFUNG)"/>
    <property type="match status" value="1"/>
</dbReference>
<proteinExistence type="predicted"/>
<dbReference type="Gene3D" id="3.40.50.720">
    <property type="entry name" value="NAD(P)-binding Rossmann-like Domain"/>
    <property type="match status" value="1"/>
</dbReference>
<keyword evidence="4" id="KW-1185">Reference proteome</keyword>
<evidence type="ECO:0000259" key="2">
    <source>
        <dbReference type="Pfam" id="PF22725"/>
    </source>
</evidence>
<dbReference type="EMBL" id="CP032364">
    <property type="protein sequence ID" value="AYB00289.1"/>
    <property type="molecule type" value="Genomic_DNA"/>
</dbReference>
<dbReference type="OrthoDB" id="9783105at2"/>
<dbReference type="InterPro" id="IPR051317">
    <property type="entry name" value="Gfo/Idh/MocA_oxidoreduct"/>
</dbReference>
<sequence>MIKFGIIGFGYMGHKHELKIAQTQGMELVGICDIDESRMDDASTPGVIKYTNADRLLENEEIDTVLIVVENHKHREMVEKAAKAGKNIICEKPVALSVKEYDEMIQICEKYGVGFTIHHQRRYDKDYRTMKNIYDQNTLGNVYTIQSMLYGINGNMHDWHVYKKYGGGMLYDWGVHLIDQILWMVPSKVESVYAQVRNVINFEVDDYFKIDIKFQNNIRAEIELGTYFLGDKENWFEHHWFIGGDKGSAYSDGFFPNGKIVKTTRLLTNVPGETTMTFAGPTRSFGQIDKDILITEELPIANNEHIEFFENYRDAREGKTEFIIKNSEIRRVMQVLEAVWESSEKNEVIKFEGGL</sequence>
<dbReference type="Pfam" id="PF22725">
    <property type="entry name" value="GFO_IDH_MocA_C3"/>
    <property type="match status" value="1"/>
</dbReference>